<organism evidence="9">
    <name type="scientific">Batrachospermum sp</name>
    <dbReference type="NCBI Taxonomy" id="31373"/>
    <lineage>
        <taxon>Eukaryota</taxon>
        <taxon>Rhodophyta</taxon>
        <taxon>Florideophyceae</taxon>
        <taxon>Nemaliophycidae</taxon>
        <taxon>Batrachospermales</taxon>
        <taxon>Batrachospermaceae</taxon>
        <taxon>Batrachospermum</taxon>
    </lineage>
</organism>
<evidence type="ECO:0000313" key="9">
    <source>
        <dbReference type="EMBL" id="UEQ12241.1"/>
    </source>
</evidence>
<protein>
    <recommendedName>
        <fullName evidence="5 6">Large ribosomal subunit protein uL24c</fullName>
    </recommendedName>
</protein>
<evidence type="ECO:0000256" key="2">
    <source>
        <dbReference type="ARBA" id="ARBA00010618"/>
    </source>
</evidence>
<keyword evidence="9" id="KW-0150">Chloroplast</keyword>
<dbReference type="InterPro" id="IPR003256">
    <property type="entry name" value="Ribosomal_uL24"/>
</dbReference>
<comment type="similarity">
    <text evidence="2 6 7">Belongs to the universal ribosomal protein uL24 family.</text>
</comment>
<dbReference type="GO" id="GO:0006412">
    <property type="term" value="P:translation"/>
    <property type="evidence" value="ECO:0007669"/>
    <property type="project" value="UniProtKB-UniRule"/>
</dbReference>
<comment type="function">
    <text evidence="1 6">One of two assembly initiator proteins, it binds directly to the 5'-end of the 23S rRNA, where it nucleates assembly of the 50S subunit.</text>
</comment>
<dbReference type="InterPro" id="IPR057264">
    <property type="entry name" value="Ribosomal_uL24_C"/>
</dbReference>
<dbReference type="GO" id="GO:1990904">
    <property type="term" value="C:ribonucleoprotein complex"/>
    <property type="evidence" value="ECO:0007669"/>
    <property type="project" value="UniProtKB-KW"/>
</dbReference>
<dbReference type="NCBIfam" id="TIGR01079">
    <property type="entry name" value="rplX_bact"/>
    <property type="match status" value="1"/>
</dbReference>
<dbReference type="Pfam" id="PF00467">
    <property type="entry name" value="KOW"/>
    <property type="match status" value="1"/>
</dbReference>
<dbReference type="PROSITE" id="PS01108">
    <property type="entry name" value="RIBOSOMAL_L24"/>
    <property type="match status" value="1"/>
</dbReference>
<gene>
    <name evidence="6 9" type="primary">rpl24</name>
</gene>
<dbReference type="GO" id="GO:0009507">
    <property type="term" value="C:chloroplast"/>
    <property type="evidence" value="ECO:0007669"/>
    <property type="project" value="UniProtKB-SubCell"/>
</dbReference>
<comment type="subcellular location">
    <subcellularLocation>
        <location evidence="6">Plastid</location>
        <location evidence="6">Chloroplast</location>
    </subcellularLocation>
</comment>
<evidence type="ECO:0000259" key="8">
    <source>
        <dbReference type="SMART" id="SM00739"/>
    </source>
</evidence>
<dbReference type="InterPro" id="IPR005825">
    <property type="entry name" value="Ribosomal_uL24_CS"/>
</dbReference>
<dbReference type="InterPro" id="IPR005824">
    <property type="entry name" value="KOW"/>
</dbReference>
<keyword evidence="6" id="KW-0699">rRNA-binding</keyword>
<dbReference type="PANTHER" id="PTHR12903">
    <property type="entry name" value="MITOCHONDRIAL RIBOSOMAL PROTEIN L24"/>
    <property type="match status" value="1"/>
</dbReference>
<evidence type="ECO:0000256" key="4">
    <source>
        <dbReference type="ARBA" id="ARBA00023274"/>
    </source>
</evidence>
<name>A0A8K1YV46_9FLOR</name>
<reference evidence="9" key="1">
    <citation type="submission" date="2020-01" db="EMBL/GenBank/DDBJ databases">
        <title>The chloroplast and mitochondrion of a new freshwater red algal species from China.</title>
        <authorList>
            <person name="Fang K."/>
            <person name="Xie S."/>
        </authorList>
    </citation>
    <scope>NUCLEOTIDE SEQUENCE</scope>
    <source>
        <strain evidence="9">SAS-FKP1901</strain>
    </source>
</reference>
<evidence type="ECO:0000256" key="5">
    <source>
        <dbReference type="ARBA" id="ARBA00035282"/>
    </source>
</evidence>
<evidence type="ECO:0000256" key="3">
    <source>
        <dbReference type="ARBA" id="ARBA00022980"/>
    </source>
</evidence>
<dbReference type="HAMAP" id="MF_01326_B">
    <property type="entry name" value="Ribosomal_uL24_B"/>
    <property type="match status" value="1"/>
</dbReference>
<keyword evidence="9" id="KW-0934">Plastid</keyword>
<accession>A0A8K1YV46</accession>
<geneLocation type="chloroplast" evidence="9"/>
<dbReference type="SUPFAM" id="SSF50104">
    <property type="entry name" value="Translation proteins SH3-like domain"/>
    <property type="match status" value="1"/>
</dbReference>
<keyword evidence="3 6" id="KW-0689">Ribosomal protein</keyword>
<dbReference type="Pfam" id="PF17136">
    <property type="entry name" value="ribosomal_L24"/>
    <property type="match status" value="1"/>
</dbReference>
<keyword evidence="6" id="KW-0694">RNA-binding</keyword>
<dbReference type="Gene3D" id="2.30.30.30">
    <property type="match status" value="1"/>
</dbReference>
<dbReference type="GO" id="GO:0019843">
    <property type="term" value="F:rRNA binding"/>
    <property type="evidence" value="ECO:0007669"/>
    <property type="project" value="UniProtKB-UniRule"/>
</dbReference>
<dbReference type="EMBL" id="MN905507">
    <property type="protein sequence ID" value="UEQ12241.1"/>
    <property type="molecule type" value="Genomic_DNA"/>
</dbReference>
<feature type="domain" description="KOW" evidence="8">
    <location>
        <begin position="14"/>
        <end position="41"/>
    </location>
</feature>
<evidence type="ECO:0000256" key="1">
    <source>
        <dbReference type="ARBA" id="ARBA00004072"/>
    </source>
</evidence>
<keyword evidence="4 6" id="KW-0687">Ribonucleoprotein</keyword>
<evidence type="ECO:0000256" key="6">
    <source>
        <dbReference type="HAMAP-Rule" id="MF_01326"/>
    </source>
</evidence>
<dbReference type="CDD" id="cd06089">
    <property type="entry name" value="KOW_RPL26"/>
    <property type="match status" value="1"/>
</dbReference>
<dbReference type="InterPro" id="IPR041988">
    <property type="entry name" value="Ribosomal_uL24_KOW"/>
</dbReference>
<dbReference type="InterPro" id="IPR008991">
    <property type="entry name" value="Translation_prot_SH3-like_sf"/>
</dbReference>
<sequence>MNKIKVLNKKNKIHVKQGDQVKIIAGVHKGKIGIIIQVLQSKRKVIIKDINLKTKHNKPRQEGESGKITMIESPIDSSNVMLYDSDKKIAGRYKIIINEEGKKIRVLKKIDNKSKNQE</sequence>
<comment type="subunit">
    <text evidence="6">Part of the 50S ribosomal subunit.</text>
</comment>
<dbReference type="GO" id="GO:0005840">
    <property type="term" value="C:ribosome"/>
    <property type="evidence" value="ECO:0007669"/>
    <property type="project" value="UniProtKB-KW"/>
</dbReference>
<dbReference type="InterPro" id="IPR014722">
    <property type="entry name" value="Rib_uL2_dom2"/>
</dbReference>
<dbReference type="SMART" id="SM00739">
    <property type="entry name" value="KOW"/>
    <property type="match status" value="1"/>
</dbReference>
<evidence type="ECO:0000256" key="7">
    <source>
        <dbReference type="RuleBase" id="RU003477"/>
    </source>
</evidence>
<dbReference type="AlphaFoldDB" id="A0A8K1YV46"/>
<dbReference type="GO" id="GO:0003735">
    <property type="term" value="F:structural constituent of ribosome"/>
    <property type="evidence" value="ECO:0007669"/>
    <property type="project" value="InterPro"/>
</dbReference>
<proteinExistence type="inferred from homology"/>